<evidence type="ECO:0000256" key="11">
    <source>
        <dbReference type="ARBA" id="ARBA00023146"/>
    </source>
</evidence>
<evidence type="ECO:0000256" key="8">
    <source>
        <dbReference type="ARBA" id="ARBA00022840"/>
    </source>
</evidence>
<dbReference type="Gene3D" id="3.30.930.10">
    <property type="entry name" value="Bira Bifunctional Protein, Domain 2"/>
    <property type="match status" value="1"/>
</dbReference>
<dbReference type="CDD" id="cd00860">
    <property type="entry name" value="ThrRS_anticodon"/>
    <property type="match status" value="1"/>
</dbReference>
<dbReference type="InterPro" id="IPR018163">
    <property type="entry name" value="Thr/Ala-tRNA-synth_IIc_edit"/>
</dbReference>
<evidence type="ECO:0000256" key="4">
    <source>
        <dbReference type="ARBA" id="ARBA00022598"/>
    </source>
</evidence>
<dbReference type="GO" id="GO:0005737">
    <property type="term" value="C:cytoplasm"/>
    <property type="evidence" value="ECO:0007669"/>
    <property type="project" value="UniProtKB-SubCell"/>
</dbReference>
<dbReference type="InterPro" id="IPR045864">
    <property type="entry name" value="aa-tRNA-synth_II/BPL/LPL"/>
</dbReference>
<comment type="subunit">
    <text evidence="13">Homodimer.</text>
</comment>
<dbReference type="PRINTS" id="PR01047">
    <property type="entry name" value="TRNASYNTHTHR"/>
</dbReference>
<dbReference type="InterPro" id="IPR004095">
    <property type="entry name" value="TGS"/>
</dbReference>
<keyword evidence="4 13" id="KW-0436">Ligase</keyword>
<protein>
    <recommendedName>
        <fullName evidence="13">Threonine--tRNA ligase</fullName>
        <ecNumber evidence="13">6.1.1.3</ecNumber>
    </recommendedName>
    <alternativeName>
        <fullName evidence="13">Threonyl-tRNA synthetase</fullName>
        <shortName evidence="13">ThrRS</shortName>
    </alternativeName>
</protein>
<evidence type="ECO:0000256" key="1">
    <source>
        <dbReference type="ARBA" id="ARBA00008226"/>
    </source>
</evidence>
<evidence type="ECO:0000313" key="16">
    <source>
        <dbReference type="EMBL" id="BAI69749.1"/>
    </source>
</evidence>
<dbReference type="HAMAP" id="MF_00184">
    <property type="entry name" value="Thr_tRNA_synth"/>
    <property type="match status" value="1"/>
</dbReference>
<dbReference type="InterPro" id="IPR036621">
    <property type="entry name" value="Anticodon-bd_dom_sf"/>
</dbReference>
<dbReference type="InterPro" id="IPR004154">
    <property type="entry name" value="Anticodon-bd"/>
</dbReference>
<dbReference type="GO" id="GO:0000049">
    <property type="term" value="F:tRNA binding"/>
    <property type="evidence" value="ECO:0007669"/>
    <property type="project" value="UniProtKB-KW"/>
</dbReference>
<evidence type="ECO:0000256" key="3">
    <source>
        <dbReference type="ARBA" id="ARBA00022555"/>
    </source>
</evidence>
<dbReference type="FunFam" id="3.40.50.800:FF:000001">
    <property type="entry name" value="Threonine--tRNA ligase"/>
    <property type="match status" value="1"/>
</dbReference>
<evidence type="ECO:0000256" key="6">
    <source>
        <dbReference type="ARBA" id="ARBA00022741"/>
    </source>
</evidence>
<dbReference type="PATRIC" id="fig|608538.5.peg.1314"/>
<dbReference type="Gene3D" id="3.30.980.10">
    <property type="entry name" value="Threonyl-trna Synthetase, Chain A, domain 2"/>
    <property type="match status" value="1"/>
</dbReference>
<dbReference type="InterPro" id="IPR033728">
    <property type="entry name" value="ThrRS_core"/>
</dbReference>
<keyword evidence="9 13" id="KW-0694">RNA-binding</keyword>
<organism evidence="16 17">
    <name type="scientific">Hydrogenobacter thermophilus (strain DSM 6534 / IAM 12695 / TK-6)</name>
    <dbReference type="NCBI Taxonomy" id="608538"/>
    <lineage>
        <taxon>Bacteria</taxon>
        <taxon>Pseudomonadati</taxon>
        <taxon>Aquificota</taxon>
        <taxon>Aquificia</taxon>
        <taxon>Aquificales</taxon>
        <taxon>Aquificaceae</taxon>
        <taxon>Hydrogenobacter</taxon>
    </lineage>
</organism>
<keyword evidence="10 13" id="KW-0648">Protein biosynthesis</keyword>
<keyword evidence="3 13" id="KW-0820">tRNA-binding</keyword>
<comment type="cofactor">
    <cofactor evidence="13">
        <name>Zn(2+)</name>
        <dbReference type="ChEBI" id="CHEBI:29105"/>
    </cofactor>
    <text evidence="13">Binds 1 zinc ion per subunit.</text>
</comment>
<dbReference type="Gene3D" id="3.30.54.20">
    <property type="match status" value="1"/>
</dbReference>
<keyword evidence="5 13" id="KW-0479">Metal-binding</keyword>
<proteinExistence type="inferred from homology"/>
<dbReference type="GO" id="GO:0004829">
    <property type="term" value="F:threonine-tRNA ligase activity"/>
    <property type="evidence" value="ECO:0007669"/>
    <property type="project" value="UniProtKB-UniRule"/>
</dbReference>
<comment type="similarity">
    <text evidence="1 13">Belongs to the class-II aminoacyl-tRNA synthetase family.</text>
</comment>
<dbReference type="GO" id="GO:0046872">
    <property type="term" value="F:metal ion binding"/>
    <property type="evidence" value="ECO:0007669"/>
    <property type="project" value="UniProtKB-KW"/>
</dbReference>
<dbReference type="AlphaFoldDB" id="D3DIU7"/>
<evidence type="ECO:0000259" key="15">
    <source>
        <dbReference type="PROSITE" id="PS51880"/>
    </source>
</evidence>
<dbReference type="OrthoDB" id="9802304at2"/>
<accession>D3DIU7</accession>
<keyword evidence="17" id="KW-1185">Reference proteome</keyword>
<keyword evidence="2 13" id="KW-0963">Cytoplasm</keyword>
<name>D3DIU7_HYDTT</name>
<sequence>MIRVVIEDKVYEVEAGTPLGEIYQMAGVENAVGGKVNGKIYDLQTPIREDANIVPIYKSDPESLEILRHSLAHIMAQALKEIYGKEKVHLGVGPTTEEGFYYDVEIEGVRLSEDDLSKIEEKMREIIQRNYPILRRELDREEAIKLFEKLREKYKLEIIKGISPDDVISVYEQNDFVDLCRGPHLPTTGMAGAFKLTHISGAYWRGDSSQPMLQRIYGMAFWDSKELEERLKFYEEAKKRDHRKLGRDLEFFIIDEDVGPGLVLWLPKGGIYRKILEDYWREEHLKRGYQFVYTPHIGNAKLWQISGHLDYYRPNMFSSMQVDQEEYFVKPMNCPFHIAIYKSKVRSYKELPLKLAELGTVYRYEMSGVLHGLMRVRGFTQDDAHIICTEEQVEDVIHQTLEFAISMLRDFGFEEFKVYISTKPEDAIGSPDQWQLAENSLKKAVESMGIPYQIDEGGGAFYGPKIDVKIKDAIGRLWQCSTIQFDFNLPERFDMEYVGPDNKRHRPYMIHRALLGSIERFTGILLEHYAGALPVWLSPVQVRLIPIGEAHMDYTKKLENRLKEEGLRVEVDDRDERLSAKIRDAEVQKIPYVIVIGDKEVSQGKISVRSKKEGNLGSMSVEEFIKHIKDKIKSKAP</sequence>
<keyword evidence="7 13" id="KW-0862">Zinc</keyword>
<dbReference type="CDD" id="cd01667">
    <property type="entry name" value="TGS_ThrRS"/>
    <property type="match status" value="1"/>
</dbReference>
<dbReference type="GO" id="GO:0005524">
    <property type="term" value="F:ATP binding"/>
    <property type="evidence" value="ECO:0007669"/>
    <property type="project" value="UniProtKB-UniRule"/>
</dbReference>
<dbReference type="FunFam" id="3.30.980.10:FF:000005">
    <property type="entry name" value="Threonyl-tRNA synthetase, mitochondrial"/>
    <property type="match status" value="1"/>
</dbReference>
<dbReference type="PANTHER" id="PTHR11451">
    <property type="entry name" value="THREONINE-TRNA LIGASE"/>
    <property type="match status" value="1"/>
</dbReference>
<dbReference type="Gene3D" id="3.40.50.800">
    <property type="entry name" value="Anticodon-binding domain"/>
    <property type="match status" value="1"/>
</dbReference>
<dbReference type="SUPFAM" id="SSF52954">
    <property type="entry name" value="Class II aaRS ABD-related"/>
    <property type="match status" value="1"/>
</dbReference>
<dbReference type="InterPro" id="IPR012947">
    <property type="entry name" value="tRNA_SAD"/>
</dbReference>
<comment type="catalytic activity">
    <reaction evidence="12 13">
        <text>tRNA(Thr) + L-threonine + ATP = L-threonyl-tRNA(Thr) + AMP + diphosphate + H(+)</text>
        <dbReference type="Rhea" id="RHEA:24624"/>
        <dbReference type="Rhea" id="RHEA-COMP:9670"/>
        <dbReference type="Rhea" id="RHEA-COMP:9704"/>
        <dbReference type="ChEBI" id="CHEBI:15378"/>
        <dbReference type="ChEBI" id="CHEBI:30616"/>
        <dbReference type="ChEBI" id="CHEBI:33019"/>
        <dbReference type="ChEBI" id="CHEBI:57926"/>
        <dbReference type="ChEBI" id="CHEBI:78442"/>
        <dbReference type="ChEBI" id="CHEBI:78534"/>
        <dbReference type="ChEBI" id="CHEBI:456215"/>
        <dbReference type="EC" id="6.1.1.3"/>
    </reaction>
</comment>
<dbReference type="EMBL" id="AP011112">
    <property type="protein sequence ID" value="BAI69749.1"/>
    <property type="molecule type" value="Genomic_DNA"/>
</dbReference>
<keyword evidence="8 13" id="KW-0067">ATP-binding</keyword>
<dbReference type="FunFam" id="3.30.54.20:FF:000002">
    <property type="entry name" value="Threonine--tRNA ligase"/>
    <property type="match status" value="1"/>
</dbReference>
<evidence type="ECO:0000256" key="5">
    <source>
        <dbReference type="ARBA" id="ARBA00022723"/>
    </source>
</evidence>
<dbReference type="CDD" id="cd00771">
    <property type="entry name" value="ThrRS_core"/>
    <property type="match status" value="1"/>
</dbReference>
<dbReference type="PANTHER" id="PTHR11451:SF44">
    <property type="entry name" value="THREONINE--TRNA LIGASE, CHLOROPLASTIC_MITOCHONDRIAL 2"/>
    <property type="match status" value="1"/>
</dbReference>
<gene>
    <name evidence="13 16" type="primary">thrS</name>
    <name evidence="16" type="ordered locus">HTH_1296</name>
</gene>
<dbReference type="SUPFAM" id="SSF55681">
    <property type="entry name" value="Class II aaRS and biotin synthetases"/>
    <property type="match status" value="1"/>
</dbReference>
<dbReference type="FunFam" id="3.30.930.10:FF:000002">
    <property type="entry name" value="Threonine--tRNA ligase"/>
    <property type="match status" value="1"/>
</dbReference>
<dbReference type="SMART" id="SM00863">
    <property type="entry name" value="tRNA_SAD"/>
    <property type="match status" value="1"/>
</dbReference>
<comment type="caution">
    <text evidence="13">Lacks conserved residue(s) required for the propagation of feature annotation.</text>
</comment>
<dbReference type="RefSeq" id="WP_012963929.1">
    <property type="nucleotide sequence ID" value="NC_013799.1"/>
</dbReference>
<feature type="domain" description="Aminoacyl-transfer RNA synthetases class-II family profile" evidence="14">
    <location>
        <begin position="223"/>
        <end position="534"/>
    </location>
</feature>
<dbReference type="Proteomes" id="UP000002574">
    <property type="component" value="Chromosome"/>
</dbReference>
<dbReference type="SUPFAM" id="SSF55186">
    <property type="entry name" value="ThrRS/AlaRS common domain"/>
    <property type="match status" value="1"/>
</dbReference>
<dbReference type="KEGG" id="hte:Hydth_1288"/>
<evidence type="ECO:0000256" key="9">
    <source>
        <dbReference type="ARBA" id="ARBA00022884"/>
    </source>
</evidence>
<evidence type="ECO:0000313" key="17">
    <source>
        <dbReference type="Proteomes" id="UP000002574"/>
    </source>
</evidence>
<dbReference type="InterPro" id="IPR002320">
    <property type="entry name" value="Thr-tRNA-ligase_IIa"/>
</dbReference>
<dbReference type="NCBIfam" id="TIGR00418">
    <property type="entry name" value="thrS"/>
    <property type="match status" value="1"/>
</dbReference>
<feature type="binding site" evidence="13">
    <location>
        <position position="511"/>
    </location>
    <ligand>
        <name>Zn(2+)</name>
        <dbReference type="ChEBI" id="CHEBI:29105"/>
        <note>catalytic</note>
    </ligand>
</feature>
<evidence type="ECO:0000256" key="13">
    <source>
        <dbReference type="HAMAP-Rule" id="MF_00184"/>
    </source>
</evidence>
<feature type="binding site" evidence="13">
    <location>
        <position position="385"/>
    </location>
    <ligand>
        <name>Zn(2+)</name>
        <dbReference type="ChEBI" id="CHEBI:29105"/>
        <note>catalytic</note>
    </ligand>
</feature>
<dbReference type="InterPro" id="IPR047246">
    <property type="entry name" value="ThrRS_anticodon"/>
</dbReference>
<dbReference type="eggNOG" id="COG0441">
    <property type="taxonomic scope" value="Bacteria"/>
</dbReference>
<dbReference type="EC" id="6.1.1.3" evidence="13"/>
<dbReference type="STRING" id="608538.HTH_1296"/>
<dbReference type="PROSITE" id="PS50862">
    <property type="entry name" value="AA_TRNA_LIGASE_II"/>
    <property type="match status" value="1"/>
</dbReference>
<dbReference type="KEGG" id="hth:HTH_1296"/>
<feature type="domain" description="TGS" evidence="15">
    <location>
        <begin position="1"/>
        <end position="57"/>
    </location>
</feature>
<evidence type="ECO:0000256" key="7">
    <source>
        <dbReference type="ARBA" id="ARBA00022833"/>
    </source>
</evidence>
<reference evidence="16 17" key="1">
    <citation type="journal article" date="2010" name="J. Bacteriol.">
        <title>Complete genome sequence of the thermophilic, obligately chemolithoautotrophic hydrogen-oxidizing bacterium Hydrogenobacter thermophilus TK-6.</title>
        <authorList>
            <person name="Arai H."/>
            <person name="Kanbe H."/>
            <person name="Ishii M."/>
            <person name="Igarashi Y."/>
        </authorList>
    </citation>
    <scope>NUCLEOTIDE SEQUENCE [LARGE SCALE GENOMIC DNA]</scope>
    <source>
        <strain evidence="17">DSM 6534 / IAM 12695 / TK-6 [Tokyo]</strain>
    </source>
</reference>
<dbReference type="InterPro" id="IPR002314">
    <property type="entry name" value="aa-tRNA-synt_IIb"/>
</dbReference>
<dbReference type="Pfam" id="PF00587">
    <property type="entry name" value="tRNA-synt_2b"/>
    <property type="match status" value="1"/>
</dbReference>
<dbReference type="PROSITE" id="PS51880">
    <property type="entry name" value="TGS"/>
    <property type="match status" value="1"/>
</dbReference>
<comment type="subcellular location">
    <subcellularLocation>
        <location evidence="13">Cytoplasm</location>
    </subcellularLocation>
</comment>
<evidence type="ECO:0000256" key="10">
    <source>
        <dbReference type="ARBA" id="ARBA00022917"/>
    </source>
</evidence>
<keyword evidence="6 13" id="KW-0547">Nucleotide-binding</keyword>
<evidence type="ECO:0000256" key="2">
    <source>
        <dbReference type="ARBA" id="ARBA00022490"/>
    </source>
</evidence>
<evidence type="ECO:0000256" key="12">
    <source>
        <dbReference type="ARBA" id="ARBA00049515"/>
    </source>
</evidence>
<dbReference type="GO" id="GO:0006435">
    <property type="term" value="P:threonyl-tRNA aminoacylation"/>
    <property type="evidence" value="ECO:0007669"/>
    <property type="project" value="UniProtKB-UniRule"/>
</dbReference>
<dbReference type="InterPro" id="IPR006195">
    <property type="entry name" value="aa-tRNA-synth_II"/>
</dbReference>
<evidence type="ECO:0000259" key="14">
    <source>
        <dbReference type="PROSITE" id="PS50862"/>
    </source>
</evidence>
<dbReference type="Pfam" id="PF03129">
    <property type="entry name" value="HGTP_anticodon"/>
    <property type="match status" value="1"/>
</dbReference>
<feature type="binding site" evidence="13">
    <location>
        <position position="334"/>
    </location>
    <ligand>
        <name>Zn(2+)</name>
        <dbReference type="ChEBI" id="CHEBI:29105"/>
        <note>catalytic</note>
    </ligand>
</feature>
<dbReference type="Pfam" id="PF07973">
    <property type="entry name" value="tRNA_SAD"/>
    <property type="match status" value="1"/>
</dbReference>
<keyword evidence="11 13" id="KW-0030">Aminoacyl-tRNA synthetase</keyword>